<reference evidence="4 5" key="1">
    <citation type="submission" date="2024-02" db="EMBL/GenBank/DDBJ databases">
        <title>A draft genome for the cacao thread blight pathogen Marasmius crinis-equi.</title>
        <authorList>
            <person name="Cohen S.P."/>
            <person name="Baruah I.K."/>
            <person name="Amoako-Attah I."/>
            <person name="Bukari Y."/>
            <person name="Meinhardt L.W."/>
            <person name="Bailey B.A."/>
        </authorList>
    </citation>
    <scope>NUCLEOTIDE SEQUENCE [LARGE SCALE GENOMIC DNA]</scope>
    <source>
        <strain evidence="4 5">GH-76</strain>
    </source>
</reference>
<keyword evidence="5" id="KW-1185">Reference proteome</keyword>
<evidence type="ECO:0000259" key="3">
    <source>
        <dbReference type="Pfam" id="PF05368"/>
    </source>
</evidence>
<gene>
    <name evidence="4" type="ORF">V5O48_009285</name>
</gene>
<dbReference type="Proteomes" id="UP001465976">
    <property type="component" value="Unassembled WGS sequence"/>
</dbReference>
<comment type="caution">
    <text evidence="4">The sequence shown here is derived from an EMBL/GenBank/DDBJ whole genome shotgun (WGS) entry which is preliminary data.</text>
</comment>
<dbReference type="PANTHER" id="PTHR42748">
    <property type="entry name" value="NITROGEN METABOLITE REPRESSION PROTEIN NMRA FAMILY MEMBER"/>
    <property type="match status" value="1"/>
</dbReference>
<feature type="domain" description="NmrA-like" evidence="3">
    <location>
        <begin position="8"/>
        <end position="259"/>
    </location>
</feature>
<dbReference type="SUPFAM" id="SSF51735">
    <property type="entry name" value="NAD(P)-binding Rossmann-fold domains"/>
    <property type="match status" value="1"/>
</dbReference>
<organism evidence="4 5">
    <name type="scientific">Marasmius crinis-equi</name>
    <dbReference type="NCBI Taxonomy" id="585013"/>
    <lineage>
        <taxon>Eukaryota</taxon>
        <taxon>Fungi</taxon>
        <taxon>Dikarya</taxon>
        <taxon>Basidiomycota</taxon>
        <taxon>Agaricomycotina</taxon>
        <taxon>Agaricomycetes</taxon>
        <taxon>Agaricomycetidae</taxon>
        <taxon>Agaricales</taxon>
        <taxon>Marasmiineae</taxon>
        <taxon>Marasmiaceae</taxon>
        <taxon>Marasmius</taxon>
    </lineage>
</organism>
<accession>A0ABR3FBM1</accession>
<evidence type="ECO:0000256" key="1">
    <source>
        <dbReference type="ARBA" id="ARBA00006328"/>
    </source>
</evidence>
<dbReference type="Gene3D" id="3.40.50.720">
    <property type="entry name" value="NAD(P)-binding Rossmann-like Domain"/>
    <property type="match status" value="1"/>
</dbReference>
<name>A0ABR3FBM1_9AGAR</name>
<protein>
    <recommendedName>
        <fullName evidence="3">NmrA-like domain-containing protein</fullName>
    </recommendedName>
</protein>
<proteinExistence type="inferred from homology"/>
<dbReference type="InterPro" id="IPR051164">
    <property type="entry name" value="NmrA-like_oxidored"/>
</dbReference>
<evidence type="ECO:0000313" key="4">
    <source>
        <dbReference type="EMBL" id="KAL0572675.1"/>
    </source>
</evidence>
<dbReference type="Pfam" id="PF05368">
    <property type="entry name" value="NmrA"/>
    <property type="match status" value="1"/>
</dbReference>
<dbReference type="InterPro" id="IPR036291">
    <property type="entry name" value="NAD(P)-bd_dom_sf"/>
</dbReference>
<comment type="similarity">
    <text evidence="1">Belongs to the NmrA-type oxidoreductase family.</text>
</comment>
<evidence type="ECO:0000256" key="2">
    <source>
        <dbReference type="ARBA" id="ARBA00022857"/>
    </source>
</evidence>
<dbReference type="InterPro" id="IPR008030">
    <property type="entry name" value="NmrA-like"/>
</dbReference>
<dbReference type="PANTHER" id="PTHR42748:SF7">
    <property type="entry name" value="NMRA LIKE REDOX SENSOR 1-RELATED"/>
    <property type="match status" value="1"/>
</dbReference>
<evidence type="ECO:0000313" key="5">
    <source>
        <dbReference type="Proteomes" id="UP001465976"/>
    </source>
</evidence>
<keyword evidence="2" id="KW-0521">NADP</keyword>
<dbReference type="Gene3D" id="3.90.25.10">
    <property type="entry name" value="UDP-galactose 4-epimerase, domain 1"/>
    <property type="match status" value="1"/>
</dbReference>
<sequence length="347" mass="37868">MTDPTTSNRTILVTGATGRQGKAVVEELVASNLEGRSHPFKILALTRNNKQPLARKLAKDYPDHVIVVEGDLDDVESIRRVFETEKEKGKGAEGSGIWGVFCVLAFPGLGVKADTEEKQGKCLADISLEFGVSHFIYSSAEGASDEPGQGKSTMDDSIAKTRIERHVKELGDKGLSWTILHPGIFMENYEGFMGSISFGVFKAGLQPTTQLFMTAVQDIGRVAAGVFKHPSLFTSQTLLVAGEACTIPQQETAYLEATGQIIPSIPSFLARTILMINGQVRDLVNDMERISASRKLVGSESAHDDATRRANPDMMSFGDWCRAARARRTPERNPNWNGVSLRRLVLG</sequence>
<dbReference type="EMBL" id="JBAHYK010000598">
    <property type="protein sequence ID" value="KAL0572675.1"/>
    <property type="molecule type" value="Genomic_DNA"/>
</dbReference>